<evidence type="ECO:0000256" key="1">
    <source>
        <dbReference type="SAM" id="Phobius"/>
    </source>
</evidence>
<evidence type="ECO:0000313" key="2">
    <source>
        <dbReference type="EMBL" id="MDQ0189074.1"/>
    </source>
</evidence>
<dbReference type="Pfam" id="PF02667">
    <property type="entry name" value="SCFA_trans"/>
    <property type="match status" value="1"/>
</dbReference>
<feature type="transmembrane region" description="Helical" evidence="1">
    <location>
        <begin position="69"/>
        <end position="93"/>
    </location>
</feature>
<sequence length="468" mass="50405">MEQDVAVLQPGYESSKNVLQRVTDFFADLMERYLPDPFVLVIVLTLVMVVLGMTVVHQSLGAMVNDWSTGFWSFLEFSMQVALVVVTGYALAASKPVARLFNWVASRFHTPRGAILCVTVVAACASYISWGFGLIAGALMAQELAKRIRGVHYPLLFSSAYSGWIVYGLGISATIPITLATAGNPFAASIGGLVSLKQTIFLPGVLIDVGILLVTLPILNLWIHPKASDVLDVNPAAWENEEQPPQPAASSPAAGLASSKRGSAIGERLERAWPLNAVIALMGIGYLVYHFWTGGSLDINTLNAIFLFAGLLCHGTPMAYVQAVSQGVRSIGGIVLQFPFYAGIMGMMQGSGLAVAISKWMVNLSTAHTLPFFGFLSSFIINFFAPSSGGHWAIQGPFMIEAAKHVGASIAKTSMAVQMGCSWNDLVQPFWLIPILSVARLNVRQIMGYTIVPFLWVGVVYAATVLLW</sequence>
<dbReference type="PANTHER" id="PTHR41983:SF2">
    <property type="entry name" value="SHORT-CHAIN FATTY ACID TRANSPORTER-RELATED"/>
    <property type="match status" value="1"/>
</dbReference>
<dbReference type="InterPro" id="IPR006160">
    <property type="entry name" value="SCFA_transpt_AtoE"/>
</dbReference>
<name>A0ABT9XFJ8_9BACL</name>
<dbReference type="Proteomes" id="UP001232973">
    <property type="component" value="Unassembled WGS sequence"/>
</dbReference>
<feature type="transmembrane region" description="Helical" evidence="1">
    <location>
        <begin position="153"/>
        <end position="180"/>
    </location>
</feature>
<organism evidence="2 3">
    <name type="scientific">Alicyclobacillus cycloheptanicus</name>
    <dbReference type="NCBI Taxonomy" id="1457"/>
    <lineage>
        <taxon>Bacteria</taxon>
        <taxon>Bacillati</taxon>
        <taxon>Bacillota</taxon>
        <taxon>Bacilli</taxon>
        <taxon>Bacillales</taxon>
        <taxon>Alicyclobacillaceae</taxon>
        <taxon>Alicyclobacillus</taxon>
    </lineage>
</organism>
<feature type="transmembrane region" description="Helical" evidence="1">
    <location>
        <begin position="369"/>
        <end position="385"/>
    </location>
</feature>
<feature type="transmembrane region" description="Helical" evidence="1">
    <location>
        <begin position="38"/>
        <end position="57"/>
    </location>
</feature>
<keyword evidence="1" id="KW-1133">Transmembrane helix</keyword>
<feature type="transmembrane region" description="Helical" evidence="1">
    <location>
        <begin position="333"/>
        <end position="357"/>
    </location>
</feature>
<feature type="transmembrane region" description="Helical" evidence="1">
    <location>
        <begin position="113"/>
        <end position="141"/>
    </location>
</feature>
<feature type="transmembrane region" description="Helical" evidence="1">
    <location>
        <begin position="200"/>
        <end position="223"/>
    </location>
</feature>
<gene>
    <name evidence="2" type="ORF">J2S03_000890</name>
</gene>
<dbReference type="RefSeq" id="WP_274454866.1">
    <property type="nucleotide sequence ID" value="NZ_CP067097.1"/>
</dbReference>
<accession>A0ABT9XFJ8</accession>
<keyword evidence="3" id="KW-1185">Reference proteome</keyword>
<proteinExistence type="predicted"/>
<comment type="caution">
    <text evidence="2">The sequence shown here is derived from an EMBL/GenBank/DDBJ whole genome shotgun (WGS) entry which is preliminary data.</text>
</comment>
<evidence type="ECO:0000313" key="3">
    <source>
        <dbReference type="Proteomes" id="UP001232973"/>
    </source>
</evidence>
<dbReference type="EMBL" id="JAUSTP010000004">
    <property type="protein sequence ID" value="MDQ0189074.1"/>
    <property type="molecule type" value="Genomic_DNA"/>
</dbReference>
<keyword evidence="1" id="KW-0472">Membrane</keyword>
<feature type="transmembrane region" description="Helical" evidence="1">
    <location>
        <begin position="446"/>
        <end position="467"/>
    </location>
</feature>
<protein>
    <submittedName>
        <fullName evidence="2">Short-chain fatty acids transporter</fullName>
    </submittedName>
</protein>
<keyword evidence="1" id="KW-0812">Transmembrane</keyword>
<feature type="transmembrane region" description="Helical" evidence="1">
    <location>
        <begin position="304"/>
        <end position="321"/>
    </location>
</feature>
<dbReference type="PANTHER" id="PTHR41983">
    <property type="entry name" value="SHORT-CHAIN FATTY ACID TRANSPORTER-RELATED"/>
    <property type="match status" value="1"/>
</dbReference>
<feature type="transmembrane region" description="Helical" evidence="1">
    <location>
        <begin position="273"/>
        <end position="292"/>
    </location>
</feature>
<reference evidence="2 3" key="1">
    <citation type="submission" date="2023-07" db="EMBL/GenBank/DDBJ databases">
        <title>Genomic Encyclopedia of Type Strains, Phase IV (KMG-IV): sequencing the most valuable type-strain genomes for metagenomic binning, comparative biology and taxonomic classification.</title>
        <authorList>
            <person name="Goeker M."/>
        </authorList>
    </citation>
    <scope>NUCLEOTIDE SEQUENCE [LARGE SCALE GENOMIC DNA]</scope>
    <source>
        <strain evidence="2 3">DSM 4006</strain>
    </source>
</reference>